<protein>
    <submittedName>
        <fullName evidence="1">Uncharacterized protein</fullName>
    </submittedName>
</protein>
<name>A0A1E5IGL8_ENDTX</name>
<accession>A0A1E5IGL8</accession>
<keyword evidence="2" id="KW-1185">Reference proteome</keyword>
<evidence type="ECO:0000313" key="2">
    <source>
        <dbReference type="Proteomes" id="UP000095237"/>
    </source>
</evidence>
<gene>
    <name evidence="1" type="ORF">ATZ36_08295</name>
</gene>
<comment type="caution">
    <text evidence="1">The sequence shown here is derived from an EMBL/GenBank/DDBJ whole genome shotgun (WGS) entry which is preliminary data.</text>
</comment>
<evidence type="ECO:0000313" key="1">
    <source>
        <dbReference type="EMBL" id="OEG69649.1"/>
    </source>
</evidence>
<organism evidence="1 2">
    <name type="scientific">Endomicrobium trichonymphae</name>
    <dbReference type="NCBI Taxonomy" id="1408204"/>
    <lineage>
        <taxon>Bacteria</taxon>
        <taxon>Pseudomonadati</taxon>
        <taxon>Elusimicrobiota</taxon>
        <taxon>Endomicrobiia</taxon>
        <taxon>Endomicrobiales</taxon>
        <taxon>Endomicrobiaceae</taxon>
        <taxon>Candidatus Endomicrobiellum</taxon>
    </lineage>
</organism>
<sequence>MLKSAQYRKTPLIIRLDKREIPSLKETLSDELKSVTENIIFIQRNKNRPTDAALKFIEGKRIL</sequence>
<dbReference type="Proteomes" id="UP000095237">
    <property type="component" value="Unassembled WGS sequence"/>
</dbReference>
<proteinExistence type="predicted"/>
<reference evidence="1 2" key="1">
    <citation type="submission" date="2015-11" db="EMBL/GenBank/DDBJ databases">
        <title>Evidence for parallel genomic evolution in an endosymbiosis of termite gut flagellates.</title>
        <authorList>
            <person name="Zheng H."/>
        </authorList>
    </citation>
    <scope>NUCLEOTIDE SEQUENCE [LARGE SCALE GENOMIC DNA]</scope>
    <source>
        <strain evidence="1 2">CET450</strain>
    </source>
</reference>
<dbReference type="EMBL" id="LNVX01000616">
    <property type="protein sequence ID" value="OEG69649.1"/>
    <property type="molecule type" value="Genomic_DNA"/>
</dbReference>
<dbReference type="AlphaFoldDB" id="A0A1E5IGL8"/>